<dbReference type="InterPro" id="IPR010386">
    <property type="entry name" value="tRNA-Hydrxlase_MiaE"/>
</dbReference>
<dbReference type="PIRSF" id="PIRSF020736">
    <property type="entry name" value="MiaE"/>
    <property type="match status" value="1"/>
</dbReference>
<dbReference type="SUPFAM" id="SSF47240">
    <property type="entry name" value="Ferritin-like"/>
    <property type="match status" value="1"/>
</dbReference>
<dbReference type="RefSeq" id="WP_317075339.1">
    <property type="nucleotide sequence ID" value="NZ_CP166302.1"/>
</dbReference>
<organism evidence="1 2">
    <name type="scientific">Oceanimonas smirnovii</name>
    <dbReference type="NCBI Taxonomy" id="264574"/>
    <lineage>
        <taxon>Bacteria</taxon>
        <taxon>Pseudomonadati</taxon>
        <taxon>Pseudomonadota</taxon>
        <taxon>Gammaproteobacteria</taxon>
        <taxon>Aeromonadales</taxon>
        <taxon>Aeromonadaceae</taxon>
        <taxon>Oceanimonas</taxon>
    </lineage>
</organism>
<evidence type="ECO:0000313" key="2">
    <source>
        <dbReference type="Proteomes" id="UP001610706"/>
    </source>
</evidence>
<evidence type="ECO:0000313" key="1">
    <source>
        <dbReference type="EMBL" id="MFH7565910.1"/>
    </source>
</evidence>
<dbReference type="InterPro" id="IPR012347">
    <property type="entry name" value="Ferritin-like"/>
</dbReference>
<dbReference type="Pfam" id="PF06175">
    <property type="entry name" value="MiaE"/>
    <property type="match status" value="1"/>
</dbReference>
<gene>
    <name evidence="1" type="ORF">AB9R89_11310</name>
</gene>
<sequence>MNARSVNAEYSQLLAPIDDFLHCATPKAWLDEARKPERLPVLLVDHANCEMKAAMSAHSLVRRYCLPREQRKLLPNLDFYKSLDALPEKGEVLGKQTQTADNRRVFDELAKNDLLVKMVRLIQEELHHFEQVLEIMESRHVPYSTLSASRYARGMLAHVRTFEPAAIVDRLIIGAYIEARSCERFARLAPFLDEELSRFYVSLLRSEARHYQDYLTLARDYAGACIADRIAFFGEQEAALIQSPDPLFRFHSGVPGSSAQGGR</sequence>
<dbReference type="Proteomes" id="UP001610706">
    <property type="component" value="Unassembled WGS sequence"/>
</dbReference>
<dbReference type="EMBL" id="JBGFTR010000017">
    <property type="protein sequence ID" value="MFH7565910.1"/>
    <property type="molecule type" value="Genomic_DNA"/>
</dbReference>
<dbReference type="Gene3D" id="1.20.1260.10">
    <property type="match status" value="1"/>
</dbReference>
<reference evidence="1 2" key="1">
    <citation type="submission" date="2024-08" db="EMBL/GenBank/DDBJ databases">
        <title>Oceanimonas smirnovii Genome sequencing and assembly.</title>
        <authorList>
            <person name="Tang B."/>
        </authorList>
    </citation>
    <scope>NUCLEOTIDE SEQUENCE [LARGE SCALE GENOMIC DNA]</scope>
    <source>
        <strain evidence="1 2">OS2020-119</strain>
    </source>
</reference>
<dbReference type="InterPro" id="IPR009078">
    <property type="entry name" value="Ferritin-like_SF"/>
</dbReference>
<dbReference type="NCBIfam" id="NF047790">
    <property type="entry name" value="tRNAmsioHdxaseMiaE"/>
    <property type="match status" value="1"/>
</dbReference>
<name>A0ABW7P3P3_9GAMM</name>
<dbReference type="PANTHER" id="PTHR42637:SF1">
    <property type="entry name" value="TRNA 2-(METHYLSULFANYL)-N(6)-ISOPENTENYLADENOSINE(37) HYDROXYLASE"/>
    <property type="match status" value="1"/>
</dbReference>
<accession>A0ABW7P3P3</accession>
<protein>
    <submittedName>
        <fullName evidence="1">tRNA-(Ms[2]io[6]A)-hydroxylase</fullName>
    </submittedName>
</protein>
<keyword evidence="2" id="KW-1185">Reference proteome</keyword>
<proteinExistence type="predicted"/>
<comment type="caution">
    <text evidence="1">The sequence shown here is derived from an EMBL/GenBank/DDBJ whole genome shotgun (WGS) entry which is preliminary data.</text>
</comment>
<dbReference type="CDD" id="cd07910">
    <property type="entry name" value="MiaE"/>
    <property type="match status" value="1"/>
</dbReference>
<dbReference type="PANTHER" id="PTHR42637">
    <property type="entry name" value="TRNA-(MS[2]IO[6]A)-HYDROXYLASE"/>
    <property type="match status" value="1"/>
</dbReference>